<dbReference type="PANTHER" id="PTHR33180:SF31">
    <property type="entry name" value="POLYPROTEIN PROTEIN"/>
    <property type="match status" value="1"/>
</dbReference>
<evidence type="ECO:0000313" key="2">
    <source>
        <dbReference type="EnsemblPlants" id="PGSC0003DMT400093413"/>
    </source>
</evidence>
<reference evidence="2" key="2">
    <citation type="submission" date="2015-06" db="UniProtKB">
        <authorList>
            <consortium name="EnsemblPlants"/>
        </authorList>
    </citation>
    <scope>IDENTIFICATION</scope>
    <source>
        <strain evidence="2">DM1-3 516 R44</strain>
    </source>
</reference>
<dbReference type="PaxDb" id="4113-PGSC0003DMT400093413"/>
<proteinExistence type="predicted"/>
<evidence type="ECO:0000313" key="3">
    <source>
        <dbReference type="Proteomes" id="UP000011115"/>
    </source>
</evidence>
<feature type="domain" description="Putative plant transposon protein" evidence="1">
    <location>
        <begin position="1"/>
        <end position="63"/>
    </location>
</feature>
<protein>
    <recommendedName>
        <fullName evidence="1">Putative plant transposon protein domain-containing protein</fullName>
    </recommendedName>
</protein>
<dbReference type="InterPro" id="IPR046796">
    <property type="entry name" value="Transposase_32_dom"/>
</dbReference>
<dbReference type="EnsemblPlants" id="PGSC0003DMT400093413">
    <property type="protein sequence ID" value="PGSC0003DMT400093413"/>
    <property type="gene ID" value="PGSC0003DMG400042984"/>
</dbReference>
<keyword evidence="3" id="KW-1185">Reference proteome</keyword>
<dbReference type="HOGENOM" id="CLU_029307_10_2_1"/>
<sequence>MPSQNESILRLAKAACLGCVIEETQINLGTIIASEILMRARQSRTSLSFRVLITELRKQAIVPCDTKKDVEVIPKSSTDIWKIEDEYLNDQVEGKKAVAMELVNTESSPAKTSLPAPAPGPSSISIATVNPADTPGSSVVAQSPRPTTVATVSRLPLTLASLLRMGQLALSAVRRVASLEASVPNMIQIA</sequence>
<dbReference type="Pfam" id="PF20167">
    <property type="entry name" value="Transposase_32"/>
    <property type="match status" value="1"/>
</dbReference>
<dbReference type="Proteomes" id="UP000011115">
    <property type="component" value="Unassembled WGS sequence"/>
</dbReference>
<name>M1DRX0_SOLTU</name>
<dbReference type="PANTHER" id="PTHR33180">
    <property type="entry name" value="PHOTOSYSTEM II CP43 REACTION CENTER PROTEIN"/>
    <property type="match status" value="1"/>
</dbReference>
<organism evidence="2 3">
    <name type="scientific">Solanum tuberosum</name>
    <name type="common">Potato</name>
    <dbReference type="NCBI Taxonomy" id="4113"/>
    <lineage>
        <taxon>Eukaryota</taxon>
        <taxon>Viridiplantae</taxon>
        <taxon>Streptophyta</taxon>
        <taxon>Embryophyta</taxon>
        <taxon>Tracheophyta</taxon>
        <taxon>Spermatophyta</taxon>
        <taxon>Magnoliopsida</taxon>
        <taxon>eudicotyledons</taxon>
        <taxon>Gunneridae</taxon>
        <taxon>Pentapetalae</taxon>
        <taxon>asterids</taxon>
        <taxon>lamiids</taxon>
        <taxon>Solanales</taxon>
        <taxon>Solanaceae</taxon>
        <taxon>Solanoideae</taxon>
        <taxon>Solaneae</taxon>
        <taxon>Solanum</taxon>
    </lineage>
</organism>
<dbReference type="InParanoid" id="M1DRX0"/>
<reference evidence="3" key="1">
    <citation type="journal article" date="2011" name="Nature">
        <title>Genome sequence and analysis of the tuber crop potato.</title>
        <authorList>
            <consortium name="The Potato Genome Sequencing Consortium"/>
        </authorList>
    </citation>
    <scope>NUCLEOTIDE SEQUENCE [LARGE SCALE GENOMIC DNA]</scope>
    <source>
        <strain evidence="3">cv. DM1-3 516 R44</strain>
    </source>
</reference>
<dbReference type="Gramene" id="PGSC0003DMT400093413">
    <property type="protein sequence ID" value="PGSC0003DMT400093413"/>
    <property type="gene ID" value="PGSC0003DMG400042984"/>
</dbReference>
<dbReference type="AlphaFoldDB" id="M1DRX0"/>
<evidence type="ECO:0000259" key="1">
    <source>
        <dbReference type="Pfam" id="PF20167"/>
    </source>
</evidence>
<accession>M1DRX0</accession>